<dbReference type="GO" id="GO:0006874">
    <property type="term" value="P:intracellular calcium ion homeostasis"/>
    <property type="evidence" value="ECO:0007669"/>
    <property type="project" value="TreeGrafter"/>
</dbReference>
<evidence type="ECO:0000256" key="12">
    <source>
        <dbReference type="ARBA" id="ARBA00049360"/>
    </source>
</evidence>
<dbReference type="InterPro" id="IPR059000">
    <property type="entry name" value="ATPase_P-type_domA"/>
</dbReference>
<sequence>MSTSSVASWVTAEVDSNENIECCGYKKNPLKTAVCYVVAVLSLGFLFLVFYWKEDWRLKCMCAPCHLKEADFVLIKDIYRRYHVCDIRRNLVKDNDGCSREMLRTILKKDVVDADGNLRFFKFQKIFFILDLALHEIFRLRGLESNTPCNAFLKQYAGGLSESQSEQRQVIYGKNDIYVRVRSIPVLLVQEVLNPFYIFQIFSIAVWLADEYIYYSACILIMSAISIAISLYTTRKQNLTLRSMVQSDTVVKVLRPNNKAVEVSEKVLVPGDVIIIPHHGCMMTCDAVLISGNCIVNESSLTGESVPVTKTPLPHQGDCMTEYCPIEHKRHSLFCGTKVIQTRQGDTDEVRAVVVQTGFSTAKGSLVQAIMYPKPMEFRLYRDALRFVGLLAVIAFVGLVYAIIMMTLKGATVSRIIIRALDIVTIAVPPALPAALTIGMVYAQIRLKAQQIFCISPQRINLSGTIDIFCFDKTGTLTEEGLDLLGVQMAENGRFLPMTTSVSSLPIGPFTSTMATCHSLAVVNDELSGDPIDLKMFQATDWTFKEPDRTSGEKFIKVEPPKDVIQMGDSYKEKGDYGISVLHLFPFSSALQRMSVIAQTEGDDRVVAYVKGSPEIISSLSKPETVPDNFQQVLSNYTQDGLRVLALAWKPIQYEGTLDNLKNMQRKNVEEELEFLGLMILENKLKPETRPVIEELNRANIRTIMITGDNLLTAMNVACKSGMCGPDDTVIHIQAETPECCDDSTPILTYKAVDKDHTPTGDQIETKNYFKNNEKEALEMKTIKDEVSPMLVNKPLAACRTHYAIDGATYDAIQQHHQDQLQNVIVKGTIFARFSPNQKMSLVEELQHLDYFVGMCGDGANDCGALKTAHAGISLSEAEASVASPFTSKIPNISCVPILIREGRAALVTSFEMFKFLAMYGLIQFMSVMILYSITSTLSDLQFNYIDLGLCTLTILLVSRGEAYEKISVKRPFTKLMTSPVLFSLVSQIIVVTLIQTATFLVLQAMPWYVPLVPIPDGRNRECQETTSLFLISCFQYIIMAVVYTPKPPFRQPIYKLRLYSAYLIITFVGTTLLLYVPTAHTVRVMEMVVLPDYVFKTCILALAFLNFAFSCVIEYILVPSPAFIRFVSCAAWRKSRPPKYTLLEMDYHCHGDQV</sequence>
<dbReference type="GO" id="GO:0140358">
    <property type="term" value="F:P-type transmembrane transporter activity"/>
    <property type="evidence" value="ECO:0007669"/>
    <property type="project" value="InterPro"/>
</dbReference>
<dbReference type="Pfam" id="PF00690">
    <property type="entry name" value="Cation_ATPase_N"/>
    <property type="match status" value="1"/>
</dbReference>
<dbReference type="InterPro" id="IPR018303">
    <property type="entry name" value="ATPase_P-typ_P_site"/>
</dbReference>
<dbReference type="InterPro" id="IPR004014">
    <property type="entry name" value="ATPase_P-typ_cation-transptr_N"/>
</dbReference>
<dbReference type="InterPro" id="IPR047819">
    <property type="entry name" value="P5A-ATPase_N"/>
</dbReference>
<evidence type="ECO:0000256" key="9">
    <source>
        <dbReference type="ARBA" id="ARBA00022967"/>
    </source>
</evidence>
<dbReference type="InterPro" id="IPR023214">
    <property type="entry name" value="HAD_sf"/>
</dbReference>
<dbReference type="Pfam" id="PF13246">
    <property type="entry name" value="Cation_ATPase"/>
    <property type="match status" value="1"/>
</dbReference>
<evidence type="ECO:0000256" key="3">
    <source>
        <dbReference type="ARBA" id="ARBA00022553"/>
    </source>
</evidence>
<dbReference type="RefSeq" id="XP_038077500.1">
    <property type="nucleotide sequence ID" value="XM_038221572.1"/>
</dbReference>
<dbReference type="InterPro" id="IPR006544">
    <property type="entry name" value="P-type_TPase_V"/>
</dbReference>
<dbReference type="GO" id="GO:0046872">
    <property type="term" value="F:metal ion binding"/>
    <property type="evidence" value="ECO:0007669"/>
    <property type="project" value="UniProtKB-UniRule"/>
</dbReference>
<dbReference type="GO" id="GO:0016887">
    <property type="term" value="F:ATP hydrolysis activity"/>
    <property type="evidence" value="ECO:0007669"/>
    <property type="project" value="InterPro"/>
</dbReference>
<comment type="subcellular location">
    <subcellularLocation>
        <location evidence="1 13">Membrane</location>
        <topology evidence="1 13">Multi-pass membrane protein</topology>
    </subcellularLocation>
</comment>
<evidence type="ECO:0000256" key="4">
    <source>
        <dbReference type="ARBA" id="ARBA00022692"/>
    </source>
</evidence>
<dbReference type="PRINTS" id="PR00119">
    <property type="entry name" value="CATATPASE"/>
</dbReference>
<dbReference type="NCBIfam" id="TIGR01657">
    <property type="entry name" value="P-ATPase-V"/>
    <property type="match status" value="1"/>
</dbReference>
<keyword evidence="9 13" id="KW-1278">Translocase</keyword>
<dbReference type="Pfam" id="PF12409">
    <property type="entry name" value="P5-ATPase"/>
    <property type="match status" value="1"/>
</dbReference>
<dbReference type="SFLD" id="SFLDF00027">
    <property type="entry name" value="p-type_atpase"/>
    <property type="match status" value="1"/>
</dbReference>
<keyword evidence="7 13" id="KW-0067">ATP-binding</keyword>
<dbReference type="RefSeq" id="XP_038077497.1">
    <property type="nucleotide sequence ID" value="XM_038221569.1"/>
</dbReference>
<dbReference type="SUPFAM" id="SSF81660">
    <property type="entry name" value="Metal cation-transporting ATPase, ATP-binding domain N"/>
    <property type="match status" value="1"/>
</dbReference>
<keyword evidence="10 13" id="KW-1133">Transmembrane helix</keyword>
<dbReference type="SFLD" id="SFLDS00003">
    <property type="entry name" value="Haloacid_Dehalogenase"/>
    <property type="match status" value="1"/>
</dbReference>
<feature type="transmembrane region" description="Helical" evidence="13">
    <location>
        <begin position="184"/>
        <end position="207"/>
    </location>
</feature>
<dbReference type="RefSeq" id="XP_038077499.1">
    <property type="nucleotide sequence ID" value="XM_038221571.1"/>
</dbReference>
<evidence type="ECO:0000259" key="16">
    <source>
        <dbReference type="Pfam" id="PF12409"/>
    </source>
</evidence>
<dbReference type="InterPro" id="IPR023298">
    <property type="entry name" value="ATPase_P-typ_TM_dom_sf"/>
</dbReference>
<dbReference type="GO" id="GO:0005524">
    <property type="term" value="F:ATP binding"/>
    <property type="evidence" value="ECO:0007669"/>
    <property type="project" value="UniProtKB-UniRule"/>
</dbReference>
<keyword evidence="6 13" id="KW-0547">Nucleotide-binding</keyword>
<dbReference type="FunFam" id="1.20.1110.10:FF:000023">
    <property type="entry name" value="Cation-transporting ATPase"/>
    <property type="match status" value="1"/>
</dbReference>
<dbReference type="SUPFAM" id="SSF81653">
    <property type="entry name" value="Calcium ATPase, transduction domain A"/>
    <property type="match status" value="1"/>
</dbReference>
<dbReference type="InterPro" id="IPR001757">
    <property type="entry name" value="P_typ_ATPase"/>
</dbReference>
<protein>
    <recommendedName>
        <fullName evidence="13">Cation-transporting ATPase</fullName>
        <ecNumber evidence="13">7.2.2.-</ecNumber>
    </recommendedName>
</protein>
<dbReference type="RefSeq" id="XP_038077498.1">
    <property type="nucleotide sequence ID" value="XM_038221570.1"/>
</dbReference>
<feature type="transmembrane region" description="Helical" evidence="13">
    <location>
        <begin position="33"/>
        <end position="52"/>
    </location>
</feature>
<evidence type="ECO:0000313" key="18">
    <source>
        <dbReference type="Proteomes" id="UP000887568"/>
    </source>
</evidence>
<dbReference type="EnsemblMetazoa" id="XM_038221570.1">
    <property type="protein sequence ID" value="XP_038077498.1"/>
    <property type="gene ID" value="LOC119745303"/>
</dbReference>
<feature type="transmembrane region" description="Helical" evidence="13">
    <location>
        <begin position="917"/>
        <end position="935"/>
    </location>
</feature>
<evidence type="ECO:0000259" key="15">
    <source>
        <dbReference type="Pfam" id="PF00690"/>
    </source>
</evidence>
<dbReference type="InterPro" id="IPR036412">
    <property type="entry name" value="HAD-like_sf"/>
</dbReference>
<feature type="transmembrane region" description="Helical" evidence="13">
    <location>
        <begin position="941"/>
        <end position="959"/>
    </location>
</feature>
<dbReference type="SFLD" id="SFLDG00002">
    <property type="entry name" value="C1.7:_P-type_atpase_like"/>
    <property type="match status" value="1"/>
</dbReference>
<dbReference type="GO" id="GO:0019829">
    <property type="term" value="F:ATPase-coupled monoatomic cation transmembrane transporter activity"/>
    <property type="evidence" value="ECO:0007669"/>
    <property type="project" value="UniProtKB-UniRule"/>
</dbReference>
<comment type="similarity">
    <text evidence="2 13">Belongs to the cation transport ATPase (P-type) (TC 3.A.3) family. Type V subfamily.</text>
</comment>
<keyword evidence="5 13" id="KW-0479">Metal-binding</keyword>
<dbReference type="GO" id="GO:0031902">
    <property type="term" value="C:late endosome membrane"/>
    <property type="evidence" value="ECO:0007669"/>
    <property type="project" value="TreeGrafter"/>
</dbReference>
<dbReference type="EnsemblMetazoa" id="XM_038221572.1">
    <property type="protein sequence ID" value="XP_038077500.1"/>
    <property type="gene ID" value="LOC119745303"/>
</dbReference>
<evidence type="ECO:0000256" key="8">
    <source>
        <dbReference type="ARBA" id="ARBA00022842"/>
    </source>
</evidence>
<dbReference type="SUPFAM" id="SSF56784">
    <property type="entry name" value="HAD-like"/>
    <property type="match status" value="1"/>
</dbReference>
<organism evidence="17 18">
    <name type="scientific">Patiria miniata</name>
    <name type="common">Bat star</name>
    <name type="synonym">Asterina miniata</name>
    <dbReference type="NCBI Taxonomy" id="46514"/>
    <lineage>
        <taxon>Eukaryota</taxon>
        <taxon>Metazoa</taxon>
        <taxon>Echinodermata</taxon>
        <taxon>Eleutherozoa</taxon>
        <taxon>Asterozoa</taxon>
        <taxon>Asteroidea</taxon>
        <taxon>Valvatacea</taxon>
        <taxon>Valvatida</taxon>
        <taxon>Asterinidae</taxon>
        <taxon>Patiria</taxon>
    </lineage>
</organism>
<evidence type="ECO:0000256" key="1">
    <source>
        <dbReference type="ARBA" id="ARBA00004141"/>
    </source>
</evidence>
<dbReference type="InterPro" id="IPR044492">
    <property type="entry name" value="P_typ_ATPase_HD_dom"/>
</dbReference>
<comment type="catalytic activity">
    <reaction evidence="12 13">
        <text>ATP + H2O = ADP + phosphate + H(+)</text>
        <dbReference type="Rhea" id="RHEA:13065"/>
        <dbReference type="ChEBI" id="CHEBI:15377"/>
        <dbReference type="ChEBI" id="CHEBI:15378"/>
        <dbReference type="ChEBI" id="CHEBI:30616"/>
        <dbReference type="ChEBI" id="CHEBI:43474"/>
        <dbReference type="ChEBI" id="CHEBI:456216"/>
    </reaction>
</comment>
<feature type="domain" description="P5B-type ATPase N-terminal" evidence="16">
    <location>
        <begin position="18"/>
        <end position="128"/>
    </location>
</feature>
<dbReference type="PANTHER" id="PTHR45630">
    <property type="entry name" value="CATION-TRANSPORTING ATPASE-RELATED"/>
    <property type="match status" value="1"/>
</dbReference>
<keyword evidence="3" id="KW-0597">Phosphoprotein</keyword>
<proteinExistence type="inferred from homology"/>
<keyword evidence="11 13" id="KW-0472">Membrane</keyword>
<dbReference type="FunFam" id="3.40.50.1000:FF:000068">
    <property type="entry name" value="Cation-transporting ATPase"/>
    <property type="match status" value="1"/>
</dbReference>
<feature type="transmembrane region" description="Helical" evidence="13">
    <location>
        <begin position="416"/>
        <end position="443"/>
    </location>
</feature>
<feature type="transmembrane region" description="Helical" evidence="13">
    <location>
        <begin position="1026"/>
        <end position="1045"/>
    </location>
</feature>
<dbReference type="GO" id="GO:0015203">
    <property type="term" value="F:polyamine transmembrane transporter activity"/>
    <property type="evidence" value="ECO:0007669"/>
    <property type="project" value="TreeGrafter"/>
</dbReference>
<dbReference type="GeneID" id="119745303"/>
<evidence type="ECO:0000313" key="17">
    <source>
        <dbReference type="EnsemblMetazoa" id="XP_038077498.1"/>
    </source>
</evidence>
<keyword evidence="4 13" id="KW-0812">Transmembrane</keyword>
<dbReference type="PANTHER" id="PTHR45630:SF8">
    <property type="entry name" value="CATION-TRANSPORTING ATPASE"/>
    <property type="match status" value="1"/>
</dbReference>
<evidence type="ECO:0000256" key="11">
    <source>
        <dbReference type="ARBA" id="ARBA00023136"/>
    </source>
</evidence>
<dbReference type="SUPFAM" id="SSF81665">
    <property type="entry name" value="Calcium ATPase, transmembrane domain M"/>
    <property type="match status" value="1"/>
</dbReference>
<evidence type="ECO:0000259" key="14">
    <source>
        <dbReference type="Pfam" id="PF00122"/>
    </source>
</evidence>
<feature type="transmembrane region" description="Helical" evidence="13">
    <location>
        <begin position="213"/>
        <end position="234"/>
    </location>
</feature>
<keyword evidence="18" id="KW-1185">Reference proteome</keyword>
<evidence type="ECO:0000256" key="5">
    <source>
        <dbReference type="ARBA" id="ARBA00022723"/>
    </source>
</evidence>
<feature type="transmembrane region" description="Helical" evidence="13">
    <location>
        <begin position="1095"/>
        <end position="1119"/>
    </location>
</feature>
<reference evidence="17" key="1">
    <citation type="submission" date="2022-11" db="UniProtKB">
        <authorList>
            <consortium name="EnsemblMetazoa"/>
        </authorList>
    </citation>
    <scope>IDENTIFICATION</scope>
</reference>
<feature type="transmembrane region" description="Helical" evidence="13">
    <location>
        <begin position="1057"/>
        <end position="1075"/>
    </location>
</feature>
<feature type="transmembrane region" description="Helical" evidence="13">
    <location>
        <begin position="384"/>
        <end position="404"/>
    </location>
</feature>
<feature type="domain" description="Cation-transporting P-type ATPase N-terminal" evidence="15">
    <location>
        <begin position="157"/>
        <end position="207"/>
    </location>
</feature>
<dbReference type="InterPro" id="IPR023299">
    <property type="entry name" value="ATPase_P-typ_cyto_dom_N"/>
</dbReference>
<dbReference type="EnsemblMetazoa" id="XM_038221571.1">
    <property type="protein sequence ID" value="XP_038077499.1"/>
    <property type="gene ID" value="LOC119745303"/>
</dbReference>
<dbReference type="FunFam" id="2.70.150.10:FF:000060">
    <property type="entry name" value="Cation-transporting ATPase"/>
    <property type="match status" value="1"/>
</dbReference>
<dbReference type="OrthoDB" id="48943at2759"/>
<dbReference type="NCBIfam" id="TIGR01494">
    <property type="entry name" value="ATPase_P-type"/>
    <property type="match status" value="3"/>
</dbReference>
<evidence type="ECO:0000256" key="7">
    <source>
        <dbReference type="ARBA" id="ARBA00022840"/>
    </source>
</evidence>
<evidence type="ECO:0000256" key="6">
    <source>
        <dbReference type="ARBA" id="ARBA00022741"/>
    </source>
</evidence>
<dbReference type="Proteomes" id="UP000887568">
    <property type="component" value="Unplaced"/>
</dbReference>
<dbReference type="EnsemblMetazoa" id="XM_038221569.1">
    <property type="protein sequence ID" value="XP_038077497.1"/>
    <property type="gene ID" value="LOC119745303"/>
</dbReference>
<dbReference type="InterPro" id="IPR008250">
    <property type="entry name" value="ATPase_P-typ_transduc_dom_A_sf"/>
</dbReference>
<name>A0A914BMI4_PATMI</name>
<dbReference type="EC" id="7.2.2.-" evidence="13"/>
<feature type="transmembrane region" description="Helical" evidence="13">
    <location>
        <begin position="980"/>
        <end position="1006"/>
    </location>
</feature>
<dbReference type="Pfam" id="PF00122">
    <property type="entry name" value="E1-E2_ATPase"/>
    <property type="match status" value="1"/>
</dbReference>
<dbReference type="PROSITE" id="PS00154">
    <property type="entry name" value="ATPASE_E1_E2"/>
    <property type="match status" value="1"/>
</dbReference>
<keyword evidence="8 13" id="KW-0460">Magnesium</keyword>
<feature type="domain" description="P-type ATPase A" evidence="14">
    <location>
        <begin position="249"/>
        <end position="370"/>
    </location>
</feature>
<dbReference type="Gene3D" id="2.70.150.10">
    <property type="entry name" value="Calcium-transporting ATPase, cytoplasmic transduction domain A"/>
    <property type="match status" value="1"/>
</dbReference>
<dbReference type="AlphaFoldDB" id="A0A914BMI4"/>
<evidence type="ECO:0000256" key="13">
    <source>
        <dbReference type="RuleBase" id="RU362082"/>
    </source>
</evidence>
<accession>A0A914BMI4</accession>
<evidence type="ECO:0000256" key="2">
    <source>
        <dbReference type="ARBA" id="ARBA00006000"/>
    </source>
</evidence>
<dbReference type="Gene3D" id="3.40.1110.10">
    <property type="entry name" value="Calcium-transporting ATPase, cytoplasmic domain N"/>
    <property type="match status" value="1"/>
</dbReference>
<dbReference type="Gene3D" id="3.40.50.1000">
    <property type="entry name" value="HAD superfamily/HAD-like"/>
    <property type="match status" value="1"/>
</dbReference>
<evidence type="ECO:0000256" key="10">
    <source>
        <dbReference type="ARBA" id="ARBA00022989"/>
    </source>
</evidence>